<dbReference type="InterPro" id="IPR036249">
    <property type="entry name" value="Thioredoxin-like_sf"/>
</dbReference>
<dbReference type="InterPro" id="IPR050620">
    <property type="entry name" value="Thioredoxin_H-type-like"/>
</dbReference>
<dbReference type="PANTHER" id="PTHR10438:SF242">
    <property type="entry name" value="THIOREDOXIN-LIKE PROTEIN CXXS1"/>
    <property type="match status" value="1"/>
</dbReference>
<dbReference type="Gramene" id="EFJ33685">
    <property type="protein sequence ID" value="EFJ33685"/>
    <property type="gene ID" value="SELMODRAFT_83714"/>
</dbReference>
<dbReference type="STRING" id="88036.D8QT25"/>
<feature type="domain" description="Thioredoxin" evidence="1">
    <location>
        <begin position="1"/>
        <end position="111"/>
    </location>
</feature>
<evidence type="ECO:0000313" key="4">
    <source>
        <dbReference type="Proteomes" id="UP000001514"/>
    </source>
</evidence>
<keyword evidence="4" id="KW-1185">Reference proteome</keyword>
<dbReference type="KEGG" id="smo:SELMODRAFT_438048"/>
<dbReference type="Pfam" id="PF00085">
    <property type="entry name" value="Thioredoxin"/>
    <property type="match status" value="1"/>
</dbReference>
<dbReference type="EMBL" id="GL377566">
    <property type="protein sequence ID" value="EFJ37037.1"/>
    <property type="molecule type" value="Genomic_DNA"/>
</dbReference>
<dbReference type="SUPFAM" id="SSF52833">
    <property type="entry name" value="Thioredoxin-like"/>
    <property type="match status" value="1"/>
</dbReference>
<proteinExistence type="predicted"/>
<dbReference type="PANTHER" id="PTHR10438">
    <property type="entry name" value="THIOREDOXIN"/>
    <property type="match status" value="1"/>
</dbReference>
<reference evidence="3 4" key="1">
    <citation type="journal article" date="2011" name="Science">
        <title>The Selaginella genome identifies genetic changes associated with the evolution of vascular plants.</title>
        <authorList>
            <person name="Banks J.A."/>
            <person name="Nishiyama T."/>
            <person name="Hasebe M."/>
            <person name="Bowman J.L."/>
            <person name="Gribskov M."/>
            <person name="dePamphilis C."/>
            <person name="Albert V.A."/>
            <person name="Aono N."/>
            <person name="Aoyama T."/>
            <person name="Ambrose B.A."/>
            <person name="Ashton N.W."/>
            <person name="Axtell M.J."/>
            <person name="Barker E."/>
            <person name="Barker M.S."/>
            <person name="Bennetzen J.L."/>
            <person name="Bonawitz N.D."/>
            <person name="Chapple C."/>
            <person name="Cheng C."/>
            <person name="Correa L.G."/>
            <person name="Dacre M."/>
            <person name="DeBarry J."/>
            <person name="Dreyer I."/>
            <person name="Elias M."/>
            <person name="Engstrom E.M."/>
            <person name="Estelle M."/>
            <person name="Feng L."/>
            <person name="Finet C."/>
            <person name="Floyd S.K."/>
            <person name="Frommer W.B."/>
            <person name="Fujita T."/>
            <person name="Gramzow L."/>
            <person name="Gutensohn M."/>
            <person name="Harholt J."/>
            <person name="Hattori M."/>
            <person name="Heyl A."/>
            <person name="Hirai T."/>
            <person name="Hiwatashi Y."/>
            <person name="Ishikawa M."/>
            <person name="Iwata M."/>
            <person name="Karol K.G."/>
            <person name="Koehler B."/>
            <person name="Kolukisaoglu U."/>
            <person name="Kubo M."/>
            <person name="Kurata T."/>
            <person name="Lalonde S."/>
            <person name="Li K."/>
            <person name="Li Y."/>
            <person name="Litt A."/>
            <person name="Lyons E."/>
            <person name="Manning G."/>
            <person name="Maruyama T."/>
            <person name="Michael T.P."/>
            <person name="Mikami K."/>
            <person name="Miyazaki S."/>
            <person name="Morinaga S."/>
            <person name="Murata T."/>
            <person name="Mueller-Roeber B."/>
            <person name="Nelson D.R."/>
            <person name="Obara M."/>
            <person name="Oguri Y."/>
            <person name="Olmstead R.G."/>
            <person name="Onodera N."/>
            <person name="Petersen B.L."/>
            <person name="Pils B."/>
            <person name="Prigge M."/>
            <person name="Rensing S.A."/>
            <person name="Riano-Pachon D.M."/>
            <person name="Roberts A.W."/>
            <person name="Sato Y."/>
            <person name="Scheller H.V."/>
            <person name="Schulz B."/>
            <person name="Schulz C."/>
            <person name="Shakirov E.V."/>
            <person name="Shibagaki N."/>
            <person name="Shinohara N."/>
            <person name="Shippen D.E."/>
            <person name="Soerensen I."/>
            <person name="Sotooka R."/>
            <person name="Sugimoto N."/>
            <person name="Sugita M."/>
            <person name="Sumikawa N."/>
            <person name="Tanurdzic M."/>
            <person name="Theissen G."/>
            <person name="Ulvskov P."/>
            <person name="Wakazuki S."/>
            <person name="Weng J.K."/>
            <person name="Willats W.W."/>
            <person name="Wipf D."/>
            <person name="Wolf P.G."/>
            <person name="Yang L."/>
            <person name="Zimmer A.D."/>
            <person name="Zhu Q."/>
            <person name="Mitros T."/>
            <person name="Hellsten U."/>
            <person name="Loque D."/>
            <person name="Otillar R."/>
            <person name="Salamov A."/>
            <person name="Schmutz J."/>
            <person name="Shapiro H."/>
            <person name="Lindquist E."/>
            <person name="Lucas S."/>
            <person name="Rokhsar D."/>
            <person name="Grigoriev I.V."/>
        </authorList>
    </citation>
    <scope>NUCLEOTIDE SEQUENCE [LARGE SCALE GENOMIC DNA]</scope>
</reference>
<name>D8QT25_SELML</name>
<sequence length="115" mass="12823">MASRVVMVESISDWDGILKQAKSQDAIIVAHFSADWCAPCKYMASTFREASTRFLKLIFLTVDVDELKEIATRLEVKAMPTFVFIKDEEAIGRIVGANREQLVKRVAALATTVAE</sequence>
<dbReference type="Gramene" id="EFJ37037">
    <property type="protein sequence ID" value="EFJ37037"/>
    <property type="gene ID" value="SELMODRAFT_438048"/>
</dbReference>
<dbReference type="PROSITE" id="PS00194">
    <property type="entry name" value="THIOREDOXIN_1"/>
    <property type="match status" value="1"/>
</dbReference>
<dbReference type="Proteomes" id="UP000001514">
    <property type="component" value="Unassembled WGS sequence"/>
</dbReference>
<dbReference type="OMA" id="WEHHITD"/>
<evidence type="ECO:0000313" key="2">
    <source>
        <dbReference type="EMBL" id="EFJ33685.1"/>
    </source>
</evidence>
<dbReference type="InParanoid" id="D8QT25"/>
<dbReference type="PROSITE" id="PS51352">
    <property type="entry name" value="THIOREDOXIN_2"/>
    <property type="match status" value="1"/>
</dbReference>
<evidence type="ECO:0000313" key="3">
    <source>
        <dbReference type="EMBL" id="EFJ37037.1"/>
    </source>
</evidence>
<dbReference type="HOGENOM" id="CLU_090389_14_1_1"/>
<dbReference type="InterPro" id="IPR013766">
    <property type="entry name" value="Thioredoxin_domain"/>
</dbReference>
<evidence type="ECO:0000259" key="1">
    <source>
        <dbReference type="PROSITE" id="PS51352"/>
    </source>
</evidence>
<accession>D8QT25</accession>
<organism evidence="4">
    <name type="scientific">Selaginella moellendorffii</name>
    <name type="common">Spikemoss</name>
    <dbReference type="NCBI Taxonomy" id="88036"/>
    <lineage>
        <taxon>Eukaryota</taxon>
        <taxon>Viridiplantae</taxon>
        <taxon>Streptophyta</taxon>
        <taxon>Embryophyta</taxon>
        <taxon>Tracheophyta</taxon>
        <taxon>Lycopodiopsida</taxon>
        <taxon>Selaginellales</taxon>
        <taxon>Selaginellaceae</taxon>
        <taxon>Selaginella</taxon>
    </lineage>
</organism>
<dbReference type="EMBL" id="GL377570">
    <property type="protein sequence ID" value="EFJ33685.1"/>
    <property type="molecule type" value="Genomic_DNA"/>
</dbReference>
<dbReference type="CDD" id="cd02947">
    <property type="entry name" value="TRX_family"/>
    <property type="match status" value="1"/>
</dbReference>
<dbReference type="Gene3D" id="3.40.30.10">
    <property type="entry name" value="Glutaredoxin"/>
    <property type="match status" value="1"/>
</dbReference>
<dbReference type="FunCoup" id="D8QT25">
    <property type="interactions" value="50"/>
</dbReference>
<protein>
    <recommendedName>
        <fullName evidence="1">Thioredoxin domain-containing protein</fullName>
    </recommendedName>
</protein>
<dbReference type="OrthoDB" id="2121326at2759"/>
<dbReference type="KEGG" id="smo:SELMODRAFT_83714"/>
<gene>
    <name evidence="3" type="ORF">SELMODRAFT_438048</name>
    <name evidence="2" type="ORF">SELMODRAFT_83714</name>
</gene>
<dbReference type="eggNOG" id="KOG0907">
    <property type="taxonomic scope" value="Eukaryota"/>
</dbReference>
<dbReference type="AlphaFoldDB" id="D8QT25"/>
<dbReference type="InterPro" id="IPR017937">
    <property type="entry name" value="Thioredoxin_CS"/>
</dbReference>